<gene>
    <name evidence="1" type="ORF">GCM10011514_28490</name>
</gene>
<reference evidence="1" key="2">
    <citation type="submission" date="2020-09" db="EMBL/GenBank/DDBJ databases">
        <authorList>
            <person name="Sun Q."/>
            <person name="Zhou Y."/>
        </authorList>
    </citation>
    <scope>NUCLEOTIDE SEQUENCE</scope>
    <source>
        <strain evidence="1">CGMCC 1.15958</strain>
    </source>
</reference>
<evidence type="ECO:0000313" key="2">
    <source>
        <dbReference type="Proteomes" id="UP000609064"/>
    </source>
</evidence>
<organism evidence="1 2">
    <name type="scientific">Emticicia aquatilis</name>
    <dbReference type="NCBI Taxonomy" id="1537369"/>
    <lineage>
        <taxon>Bacteria</taxon>
        <taxon>Pseudomonadati</taxon>
        <taxon>Bacteroidota</taxon>
        <taxon>Cytophagia</taxon>
        <taxon>Cytophagales</taxon>
        <taxon>Leadbetterellaceae</taxon>
        <taxon>Emticicia</taxon>
    </lineage>
</organism>
<reference evidence="1" key="1">
    <citation type="journal article" date="2014" name="Int. J. Syst. Evol. Microbiol.">
        <title>Complete genome sequence of Corynebacterium casei LMG S-19264T (=DSM 44701T), isolated from a smear-ripened cheese.</title>
        <authorList>
            <consortium name="US DOE Joint Genome Institute (JGI-PGF)"/>
            <person name="Walter F."/>
            <person name="Albersmeier A."/>
            <person name="Kalinowski J."/>
            <person name="Ruckert C."/>
        </authorList>
    </citation>
    <scope>NUCLEOTIDE SEQUENCE</scope>
    <source>
        <strain evidence="1">CGMCC 1.15958</strain>
    </source>
</reference>
<accession>A0A917DRE1</accession>
<comment type="caution">
    <text evidence="1">The sequence shown here is derived from an EMBL/GenBank/DDBJ whole genome shotgun (WGS) entry which is preliminary data.</text>
</comment>
<dbReference type="EMBL" id="BMKK01000005">
    <property type="protein sequence ID" value="GGD62701.1"/>
    <property type="molecule type" value="Genomic_DNA"/>
</dbReference>
<protein>
    <submittedName>
        <fullName evidence="1">Uncharacterized protein</fullName>
    </submittedName>
</protein>
<dbReference type="Proteomes" id="UP000609064">
    <property type="component" value="Unassembled WGS sequence"/>
</dbReference>
<name>A0A917DRE1_9BACT</name>
<dbReference type="RefSeq" id="WP_188766775.1">
    <property type="nucleotide sequence ID" value="NZ_BMKK01000005.1"/>
</dbReference>
<evidence type="ECO:0000313" key="1">
    <source>
        <dbReference type="EMBL" id="GGD62701.1"/>
    </source>
</evidence>
<sequence>MNKTILLLLLSTQVFSQKVSLFLKNDNFDLQNRGFYINEIRDERITKEVGMLTINGAKVSLVCIPDVRFEVRNYLKKTLIHTDNSQVAINLIIKDFSLKETSNSLREINLVFDYLYFDFNQNKEILVKSITQKKVGQYSKIDDIETAFKELLQKVLTELQNVQWNFLIQSQKSTTNYSPVSPFTDISLFLVEMGSFNRGFMMKATYANKLRINDKTGIGRCFTYGSQIPYEFDNDEGWTEVSLLLGGDIYKRIKNHWYGNLAFHMPIGVVKTEKTSNFFIGLTTHQRIMSIRHYGAKFSLGAFQTVSNHPFSPLGLGFTLGIGWSNPNDDTND</sequence>
<proteinExistence type="predicted"/>
<dbReference type="AlphaFoldDB" id="A0A917DRE1"/>
<keyword evidence="2" id="KW-1185">Reference proteome</keyword>